<name>A0ABQ9J225_9CUCU</name>
<organism evidence="1 2">
    <name type="scientific">Molorchus minor</name>
    <dbReference type="NCBI Taxonomy" id="1323400"/>
    <lineage>
        <taxon>Eukaryota</taxon>
        <taxon>Metazoa</taxon>
        <taxon>Ecdysozoa</taxon>
        <taxon>Arthropoda</taxon>
        <taxon>Hexapoda</taxon>
        <taxon>Insecta</taxon>
        <taxon>Pterygota</taxon>
        <taxon>Neoptera</taxon>
        <taxon>Endopterygota</taxon>
        <taxon>Coleoptera</taxon>
        <taxon>Polyphaga</taxon>
        <taxon>Cucujiformia</taxon>
        <taxon>Chrysomeloidea</taxon>
        <taxon>Cerambycidae</taxon>
        <taxon>Lamiinae</taxon>
        <taxon>Monochamini</taxon>
        <taxon>Molorchus</taxon>
    </lineage>
</organism>
<evidence type="ECO:0000313" key="2">
    <source>
        <dbReference type="Proteomes" id="UP001162164"/>
    </source>
</evidence>
<gene>
    <name evidence="1" type="ORF">NQ317_015913</name>
</gene>
<dbReference type="Proteomes" id="UP001162164">
    <property type="component" value="Unassembled WGS sequence"/>
</dbReference>
<proteinExistence type="predicted"/>
<protein>
    <submittedName>
        <fullName evidence="1">Uncharacterized protein</fullName>
    </submittedName>
</protein>
<accession>A0ABQ9J225</accession>
<comment type="caution">
    <text evidence="1">The sequence shown here is derived from an EMBL/GenBank/DDBJ whole genome shotgun (WGS) entry which is preliminary data.</text>
</comment>
<keyword evidence="2" id="KW-1185">Reference proteome</keyword>
<sequence>MHVLKLVTVSLSKIKCLNGPNARNCRGGCPTCSTENSMGSLFNLAINKGRQVSVYDLSVLKARFTQAVAELEFIGFIKSSKEKLIIVMVGQSLKFIIATEPSSTGPEIISLFISTNTMVQSVCYKKPLIL</sequence>
<reference evidence="1" key="1">
    <citation type="journal article" date="2023" name="Insect Mol. Biol.">
        <title>Genome sequencing provides insights into the evolution of gene families encoding plant cell wall-degrading enzymes in longhorned beetles.</title>
        <authorList>
            <person name="Shin N.R."/>
            <person name="Okamura Y."/>
            <person name="Kirsch R."/>
            <person name="Pauchet Y."/>
        </authorList>
    </citation>
    <scope>NUCLEOTIDE SEQUENCE</scope>
    <source>
        <strain evidence="1">MMC_N1</strain>
    </source>
</reference>
<dbReference type="EMBL" id="JAPWTJ010001453">
    <property type="protein sequence ID" value="KAJ8971637.1"/>
    <property type="molecule type" value="Genomic_DNA"/>
</dbReference>
<evidence type="ECO:0000313" key="1">
    <source>
        <dbReference type="EMBL" id="KAJ8971637.1"/>
    </source>
</evidence>